<dbReference type="InterPro" id="IPR042246">
    <property type="entry name" value="ZCCHC9"/>
</dbReference>
<gene>
    <name evidence="4" type="ORF">HOLleu_28900</name>
</gene>
<dbReference type="PANTHER" id="PTHR46242:SF1">
    <property type="entry name" value="ZINC FINGER CCHC DOMAIN-CONTAINING PROTEIN 9"/>
    <property type="match status" value="1"/>
</dbReference>
<name>A0A9Q1BN49_HOLLE</name>
<feature type="compositionally biased region" description="Basic and acidic residues" evidence="2">
    <location>
        <begin position="37"/>
        <end position="52"/>
    </location>
</feature>
<reference evidence="4" key="1">
    <citation type="submission" date="2021-10" db="EMBL/GenBank/DDBJ databases">
        <title>Tropical sea cucumber genome reveals ecological adaptation and Cuvierian tubules defense mechanism.</title>
        <authorList>
            <person name="Chen T."/>
        </authorList>
    </citation>
    <scope>NUCLEOTIDE SEQUENCE</scope>
    <source>
        <strain evidence="4">Nanhai2018</strain>
        <tissue evidence="4">Muscle</tissue>
    </source>
</reference>
<dbReference type="PANTHER" id="PTHR46242">
    <property type="entry name" value="ZINC FINGER CCHC DOMAIN-CONTAINING PROTEIN 9 ZCCHC9"/>
    <property type="match status" value="1"/>
</dbReference>
<dbReference type="OrthoDB" id="3863715at2759"/>
<comment type="caution">
    <text evidence="4">The sequence shown here is derived from an EMBL/GenBank/DDBJ whole genome shotgun (WGS) entry which is preliminary data.</text>
</comment>
<evidence type="ECO:0000256" key="1">
    <source>
        <dbReference type="PROSITE-ProRule" id="PRU00047"/>
    </source>
</evidence>
<organism evidence="4 5">
    <name type="scientific">Holothuria leucospilota</name>
    <name type="common">Black long sea cucumber</name>
    <name type="synonym">Mertensiothuria leucospilota</name>
    <dbReference type="NCBI Taxonomy" id="206669"/>
    <lineage>
        <taxon>Eukaryota</taxon>
        <taxon>Metazoa</taxon>
        <taxon>Echinodermata</taxon>
        <taxon>Eleutherozoa</taxon>
        <taxon>Echinozoa</taxon>
        <taxon>Holothuroidea</taxon>
        <taxon>Aspidochirotacea</taxon>
        <taxon>Aspidochirotida</taxon>
        <taxon>Holothuriidae</taxon>
        <taxon>Holothuria</taxon>
    </lineage>
</organism>
<dbReference type="GO" id="GO:0008270">
    <property type="term" value="F:zinc ion binding"/>
    <property type="evidence" value="ECO:0007669"/>
    <property type="project" value="UniProtKB-KW"/>
</dbReference>
<feature type="domain" description="CCHC-type" evidence="3">
    <location>
        <begin position="110"/>
        <end position="124"/>
    </location>
</feature>
<dbReference type="Proteomes" id="UP001152320">
    <property type="component" value="Chromosome 14"/>
</dbReference>
<dbReference type="GO" id="GO:0005730">
    <property type="term" value="C:nucleolus"/>
    <property type="evidence" value="ECO:0007669"/>
    <property type="project" value="TreeGrafter"/>
</dbReference>
<keyword evidence="1" id="KW-0479">Metal-binding</keyword>
<dbReference type="InterPro" id="IPR001878">
    <property type="entry name" value="Znf_CCHC"/>
</dbReference>
<keyword evidence="5" id="KW-1185">Reference proteome</keyword>
<feature type="compositionally biased region" description="Basic and acidic residues" evidence="2">
    <location>
        <begin position="69"/>
        <end position="82"/>
    </location>
</feature>
<keyword evidence="1" id="KW-0863">Zinc-finger</keyword>
<feature type="region of interest" description="Disordered" evidence="2">
    <location>
        <begin position="30"/>
        <end position="97"/>
    </location>
</feature>
<evidence type="ECO:0000313" key="5">
    <source>
        <dbReference type="Proteomes" id="UP001152320"/>
    </source>
</evidence>
<dbReference type="InterPro" id="IPR036875">
    <property type="entry name" value="Znf_CCHC_sf"/>
</dbReference>
<evidence type="ECO:0000313" key="4">
    <source>
        <dbReference type="EMBL" id="KAJ8029494.1"/>
    </source>
</evidence>
<dbReference type="AlphaFoldDB" id="A0A9Q1BN49"/>
<protein>
    <submittedName>
        <fullName evidence="4">Zinc finger CCHC domain-containing protein 9</fullName>
    </submittedName>
</protein>
<accession>A0A9Q1BN49</accession>
<dbReference type="Gene3D" id="4.10.60.10">
    <property type="entry name" value="Zinc finger, CCHC-type"/>
    <property type="match status" value="2"/>
</dbReference>
<sequence>MTRFARRGTQKIQKKFHEASSWSELKRVWKMSSKRKGQTDRSKNAVAEESKPRTLLPAENTSSLSPSLSKEHSDHAIKDKRNTTLARKRERRREEKRLKRIKEKEKAQICNFCGSKGHQASDCPCSISNSKFGACSKCGSSDHVASDCKGTRLESAKTVCTHCNQRGHQEDSCRLMSNSFESDRCPICHELGHQMKSCPDNPRSIYPVGGSCSQCGSVEHKSAHCPEKESTNEVKEVKVTAIRFGSRESADAVEDVYNVQNVKKKSIMLKKPKVVVF</sequence>
<evidence type="ECO:0000256" key="2">
    <source>
        <dbReference type="SAM" id="MobiDB-lite"/>
    </source>
</evidence>
<proteinExistence type="predicted"/>
<evidence type="ECO:0000259" key="3">
    <source>
        <dbReference type="PROSITE" id="PS50158"/>
    </source>
</evidence>
<dbReference type="GO" id="GO:0003676">
    <property type="term" value="F:nucleic acid binding"/>
    <property type="evidence" value="ECO:0007669"/>
    <property type="project" value="InterPro"/>
</dbReference>
<keyword evidence="1" id="KW-0862">Zinc</keyword>
<dbReference type="SMART" id="SM00343">
    <property type="entry name" value="ZnF_C2HC"/>
    <property type="match status" value="5"/>
</dbReference>
<dbReference type="SUPFAM" id="SSF57756">
    <property type="entry name" value="Retrovirus zinc finger-like domains"/>
    <property type="match status" value="2"/>
</dbReference>
<dbReference type="Pfam" id="PF00098">
    <property type="entry name" value="zf-CCHC"/>
    <property type="match status" value="2"/>
</dbReference>
<dbReference type="PROSITE" id="PS50158">
    <property type="entry name" value="ZF_CCHC"/>
    <property type="match status" value="1"/>
</dbReference>
<dbReference type="EMBL" id="JAIZAY010000014">
    <property type="protein sequence ID" value="KAJ8029494.1"/>
    <property type="molecule type" value="Genomic_DNA"/>
</dbReference>